<feature type="region of interest" description="Disordered" evidence="1">
    <location>
        <begin position="308"/>
        <end position="330"/>
    </location>
</feature>
<dbReference type="AlphaFoldDB" id="A0A938BRQ4"/>
<evidence type="ECO:0000256" key="1">
    <source>
        <dbReference type="SAM" id="MobiDB-lite"/>
    </source>
</evidence>
<dbReference type="EMBL" id="VGIR01000047">
    <property type="protein sequence ID" value="MBM3331860.1"/>
    <property type="molecule type" value="Genomic_DNA"/>
</dbReference>
<accession>A0A938BRQ4</accession>
<comment type="caution">
    <text evidence="2">The sequence shown here is derived from an EMBL/GenBank/DDBJ whole genome shotgun (WGS) entry which is preliminary data.</text>
</comment>
<dbReference type="Gene3D" id="2.60.40.10">
    <property type="entry name" value="Immunoglobulins"/>
    <property type="match status" value="1"/>
</dbReference>
<dbReference type="Proteomes" id="UP000779900">
    <property type="component" value="Unassembled WGS sequence"/>
</dbReference>
<gene>
    <name evidence="2" type="ORF">FJY68_08425</name>
</gene>
<feature type="compositionally biased region" description="Polar residues" evidence="1">
    <location>
        <begin position="319"/>
        <end position="330"/>
    </location>
</feature>
<reference evidence="2" key="1">
    <citation type="submission" date="2019-03" db="EMBL/GenBank/DDBJ databases">
        <title>Lake Tanganyika Metagenome-Assembled Genomes (MAGs).</title>
        <authorList>
            <person name="Tran P."/>
        </authorList>
    </citation>
    <scope>NUCLEOTIDE SEQUENCE</scope>
    <source>
        <strain evidence="2">K_DeepCast_150m_m2_040</strain>
    </source>
</reference>
<dbReference type="InterPro" id="IPR013783">
    <property type="entry name" value="Ig-like_fold"/>
</dbReference>
<dbReference type="Pfam" id="PF20773">
    <property type="entry name" value="InhA-like_MAM"/>
    <property type="match status" value="1"/>
</dbReference>
<dbReference type="InterPro" id="IPR021615">
    <property type="entry name" value="Omp28"/>
</dbReference>
<dbReference type="Gene3D" id="2.60.120.200">
    <property type="match status" value="1"/>
</dbReference>
<organism evidence="2 3">
    <name type="scientific">candidate division WOR-3 bacterium</name>
    <dbReference type="NCBI Taxonomy" id="2052148"/>
    <lineage>
        <taxon>Bacteria</taxon>
        <taxon>Bacteria division WOR-3</taxon>
    </lineage>
</organism>
<proteinExistence type="predicted"/>
<name>A0A938BRQ4_UNCW3</name>
<sequence length="540" mass="58507">MVTIAYHSGDIYANTSASTRSAFYGVSGTPHVRLDGDKSVVGGIHNGTMYPVYRAYFDTHKTVPSPLDIELTCTYDSATRQGDLGIKLKNTTGSAVSGQLQVALCENHIYQVWQGLDSLQHVERNMLPDAAGEAVTIPANDSISKTRPFTVDAAWVARNCELVVFVQNNSSKAMYQGARIGVYQVPALEYRAYESAFAEPGADVNLTVALTNRGSGLADSVSAVLSTTDPDIDVTTPAASFGAIALGQDVLSQTPFVIHVDSSHANHSLVTMNLAVSGANGYTNAVSFPMLVTTNRGFSDDAERGTNGWTHNGTRDNWHQTSHRSQSPSNSWYCGSEGSWQYTAENDARLVTPYFVSGDSARLSFDQWYNVEVDYDFCMPEINNGSKFWVPLANYTGTNSDWQHVQFPLADWSGQTIRIGFRFISDNSVFAEGWYIDNFLFEPYLSGVAEPRSGAEIRTARLEIRSPAFGTAAIAYSVPPGRSARLAAFDVNGRLVGEIANRLTGAGHAAWNLAGLEAGAYFVRLADDASSQVAKVVVAR</sequence>
<dbReference type="NCBIfam" id="NF038128">
    <property type="entry name" value="choice_anch_J"/>
    <property type="match status" value="1"/>
</dbReference>
<protein>
    <submittedName>
        <fullName evidence="2">Omp28-related outer membrane protein</fullName>
    </submittedName>
</protein>
<evidence type="ECO:0000313" key="2">
    <source>
        <dbReference type="EMBL" id="MBM3331860.1"/>
    </source>
</evidence>
<evidence type="ECO:0000313" key="3">
    <source>
        <dbReference type="Proteomes" id="UP000779900"/>
    </source>
</evidence>
<dbReference type="Pfam" id="PF11551">
    <property type="entry name" value="Omp28"/>
    <property type="match status" value="1"/>
</dbReference>